<evidence type="ECO:0000256" key="2">
    <source>
        <dbReference type="SAM" id="SignalP"/>
    </source>
</evidence>
<feature type="compositionally biased region" description="Polar residues" evidence="1">
    <location>
        <begin position="38"/>
        <end position="57"/>
    </location>
</feature>
<feature type="region of interest" description="Disordered" evidence="1">
    <location>
        <begin position="26"/>
        <end position="100"/>
    </location>
</feature>
<sequence length="282" mass="29500">MRIRRLVVAAATAALVAVPAVPAAAHPAGPAAARPGTGSASPTSSALTRPATGSASPAGSGIARPATDSVRSPGSGAARPAGETRPASGCHAGTPANAEPTRRYFRDKAYLGPQPLPHHRPVGALLHGYRRLGGMTEATFEARYRDGDRWVYPPDDGFVVRDGRPVEHRETLLPGEHLDRFGYPGGGYLAPTGTPFAQRALPPQNLDTPDGTPGSNYHEYCVVRPFDVDAGPIAAWFGQPGHGRQFKLDPAYVPAAGTALTVTWLLANHYLTEENPAATRGA</sequence>
<dbReference type="EMBL" id="BOPO01000078">
    <property type="protein sequence ID" value="GIL28900.1"/>
    <property type="molecule type" value="Genomic_DNA"/>
</dbReference>
<proteinExistence type="predicted"/>
<keyword evidence="5" id="KW-1185">Reference proteome</keyword>
<evidence type="ECO:0000313" key="4">
    <source>
        <dbReference type="EMBL" id="GIL28900.1"/>
    </source>
</evidence>
<feature type="signal peptide" evidence="2">
    <location>
        <begin position="1"/>
        <end position="25"/>
    </location>
</feature>
<dbReference type="Pfam" id="PF14021">
    <property type="entry name" value="TNT"/>
    <property type="match status" value="1"/>
</dbReference>
<feature type="chain" id="PRO_5035207533" description="TNT domain-containing protein" evidence="2">
    <location>
        <begin position="26"/>
        <end position="282"/>
    </location>
</feature>
<evidence type="ECO:0000256" key="1">
    <source>
        <dbReference type="SAM" id="MobiDB-lite"/>
    </source>
</evidence>
<feature type="domain" description="TNT" evidence="3">
    <location>
        <begin position="171"/>
        <end position="273"/>
    </location>
</feature>
<evidence type="ECO:0000259" key="3">
    <source>
        <dbReference type="Pfam" id="PF14021"/>
    </source>
</evidence>
<gene>
    <name evidence="4" type="ORF">NUM_41540</name>
</gene>
<dbReference type="Proteomes" id="UP000614996">
    <property type="component" value="Unassembled WGS sequence"/>
</dbReference>
<keyword evidence="2" id="KW-0732">Signal</keyword>
<name>A0A8J4EM66_9ACTN</name>
<dbReference type="GO" id="GO:0050135">
    <property type="term" value="F:NADP+ nucleosidase activity"/>
    <property type="evidence" value="ECO:0007669"/>
    <property type="project" value="InterPro"/>
</dbReference>
<dbReference type="InterPro" id="IPR025331">
    <property type="entry name" value="TNT"/>
</dbReference>
<dbReference type="InterPro" id="IPR053024">
    <property type="entry name" value="Fungal_surface_NADase"/>
</dbReference>
<comment type="caution">
    <text evidence="4">The sequence shown here is derived from an EMBL/GenBank/DDBJ whole genome shotgun (WGS) entry which is preliminary data.</text>
</comment>
<organism evidence="4 5">
    <name type="scientific">Actinocatenispora comari</name>
    <dbReference type="NCBI Taxonomy" id="2807577"/>
    <lineage>
        <taxon>Bacteria</taxon>
        <taxon>Bacillati</taxon>
        <taxon>Actinomycetota</taxon>
        <taxon>Actinomycetes</taxon>
        <taxon>Micromonosporales</taxon>
        <taxon>Micromonosporaceae</taxon>
        <taxon>Actinocatenispora</taxon>
    </lineage>
</organism>
<dbReference type="AlphaFoldDB" id="A0A8J4EM66"/>
<protein>
    <recommendedName>
        <fullName evidence="3">TNT domain-containing protein</fullName>
    </recommendedName>
</protein>
<reference evidence="5" key="1">
    <citation type="journal article" date="2021" name="Int. J. Syst. Evol. Microbiol.">
        <title>Actinocatenispora comari sp. nov., an endophytic actinomycete isolated from aerial parts of Comarum salesowianum.</title>
        <authorList>
            <person name="Oyunbileg N."/>
            <person name="Iizaka Y."/>
            <person name="Hamada M."/>
            <person name="Davaapurev B.O."/>
            <person name="Fukumoto A."/>
            <person name="Tsetseg B."/>
            <person name="Kato F."/>
            <person name="Tamura T."/>
            <person name="Batkhuu J."/>
            <person name="Anzai Y."/>
        </authorList>
    </citation>
    <scope>NUCLEOTIDE SEQUENCE [LARGE SCALE GENOMIC DNA]</scope>
    <source>
        <strain evidence="5">NUM-2625</strain>
    </source>
</reference>
<dbReference type="PANTHER" id="PTHR42059">
    <property type="entry name" value="TNT DOMAIN-CONTAINING PROTEIN"/>
    <property type="match status" value="1"/>
</dbReference>
<accession>A0A8J4EM66</accession>
<evidence type="ECO:0000313" key="5">
    <source>
        <dbReference type="Proteomes" id="UP000614996"/>
    </source>
</evidence>
<feature type="compositionally biased region" description="Low complexity" evidence="1">
    <location>
        <begin position="26"/>
        <end position="35"/>
    </location>
</feature>
<dbReference type="PANTHER" id="PTHR42059:SF1">
    <property type="entry name" value="TNT DOMAIN-CONTAINING PROTEIN"/>
    <property type="match status" value="1"/>
</dbReference>